<dbReference type="EC" id="3.1.7.2" evidence="2"/>
<dbReference type="EMBL" id="CP000252">
    <property type="protein sequence ID" value="ABC77677.1"/>
    <property type="molecule type" value="Genomic_DNA"/>
</dbReference>
<gene>
    <name evidence="2" type="ORF">SYN_03611</name>
</gene>
<dbReference type="GO" id="GO:0008728">
    <property type="term" value="F:GTP diphosphokinase activity"/>
    <property type="evidence" value="ECO:0007669"/>
    <property type="project" value="UniProtKB-EC"/>
</dbReference>
<dbReference type="KEGG" id="sat:SYN_03611"/>
<dbReference type="GO" id="GO:0008893">
    <property type="term" value="F:guanosine-3',5'-bis(diphosphate) 3'-diphosphatase activity"/>
    <property type="evidence" value="ECO:0007669"/>
    <property type="project" value="UniProtKB-EC"/>
</dbReference>
<dbReference type="CDD" id="cd00077">
    <property type="entry name" value="HDc"/>
    <property type="match status" value="1"/>
</dbReference>
<organism evidence="2 3">
    <name type="scientific">Syntrophus aciditrophicus (strain SB)</name>
    <dbReference type="NCBI Taxonomy" id="56780"/>
    <lineage>
        <taxon>Bacteria</taxon>
        <taxon>Pseudomonadati</taxon>
        <taxon>Thermodesulfobacteriota</taxon>
        <taxon>Syntrophia</taxon>
        <taxon>Syntrophales</taxon>
        <taxon>Syntrophaceae</taxon>
        <taxon>Syntrophus</taxon>
    </lineage>
</organism>
<keyword evidence="3" id="KW-1185">Reference proteome</keyword>
<evidence type="ECO:0000259" key="1">
    <source>
        <dbReference type="SMART" id="SM00471"/>
    </source>
</evidence>
<dbReference type="Pfam" id="PF13328">
    <property type="entry name" value="HD_4"/>
    <property type="match status" value="1"/>
</dbReference>
<dbReference type="SUPFAM" id="SSF109604">
    <property type="entry name" value="HD-domain/PDEase-like"/>
    <property type="match status" value="1"/>
</dbReference>
<dbReference type="Gene3D" id="1.10.3210.10">
    <property type="entry name" value="Hypothetical protein af1432"/>
    <property type="match status" value="1"/>
</dbReference>
<keyword evidence="2" id="KW-0378">Hydrolase</keyword>
<sequence length="210" mass="23465">MSIYKGSASTLLHSTGASNSMILKAIEFAVQAHAGQYRKITRIPYIFHPLQVADILTECRCNEEVITAGILHDTVEDAPVSLEEIRENFGNDVAALVEAASEPDKAVSWEERKHHTLSALKTAPMDVLLLSCADKLDNIRSIQKDSARLGELIWSQFNRGKEKQAWYYHNLASIFREKADGEPGNSLFESFSGDVHLVFPAREYAARQFV</sequence>
<evidence type="ECO:0000313" key="3">
    <source>
        <dbReference type="Proteomes" id="UP000001933"/>
    </source>
</evidence>
<dbReference type="Proteomes" id="UP000001933">
    <property type="component" value="Chromosome"/>
</dbReference>
<keyword evidence="2" id="KW-0808">Transferase</keyword>
<accession>Q2LUB4</accession>
<reference evidence="2 3" key="1">
    <citation type="journal article" date="2007" name="Proc. Natl. Acad. Sci. U.S.A.">
        <title>The genome of Syntrophus aciditrophicus: life at the thermodynamic limit of microbial growth.</title>
        <authorList>
            <person name="McInerney M.J."/>
            <person name="Rohlin L."/>
            <person name="Mouttaki H."/>
            <person name="Kim U."/>
            <person name="Krupp R.S."/>
            <person name="Rios-Hernandez L."/>
            <person name="Sieber J."/>
            <person name="Struchtemeyer C.G."/>
            <person name="Bhattacharyya A."/>
            <person name="Campbell J.W."/>
            <person name="Gunsalus R.P."/>
        </authorList>
    </citation>
    <scope>NUCLEOTIDE SEQUENCE [LARGE SCALE GENOMIC DNA]</scope>
    <source>
        <strain evidence="2 3">SB</strain>
    </source>
</reference>
<name>Q2LUB4_SYNAS</name>
<dbReference type="InParanoid" id="Q2LUB4"/>
<dbReference type="STRING" id="56780.SYN_03611"/>
<dbReference type="HOGENOM" id="CLU_084517_2_0_7"/>
<dbReference type="RefSeq" id="WP_011417699.1">
    <property type="nucleotide sequence ID" value="NC_007759.1"/>
</dbReference>
<dbReference type="OrthoDB" id="9802385at2"/>
<feature type="domain" description="HD/PDEase" evidence="1">
    <location>
        <begin position="41"/>
        <end position="148"/>
    </location>
</feature>
<dbReference type="EC" id="2.7.6.5" evidence="2"/>
<protein>
    <submittedName>
        <fullName evidence="2">GTP pyrophosphokinase / guanosine-3',5'-bis(Diphosphate) 3'-pyrophosphohydrolase</fullName>
        <ecNumber evidence="2">2.7.6.5</ecNumber>
        <ecNumber evidence="2">3.1.7.2</ecNumber>
    </submittedName>
</protein>
<dbReference type="PANTHER" id="PTHR46246">
    <property type="entry name" value="GUANOSINE-3',5'-BIS(DIPHOSPHATE) 3'-PYROPHOSPHOHYDROLASE MESH1"/>
    <property type="match status" value="1"/>
</dbReference>
<dbReference type="InterPro" id="IPR003607">
    <property type="entry name" value="HD/PDEase_dom"/>
</dbReference>
<dbReference type="eggNOG" id="COG0317">
    <property type="taxonomic scope" value="Bacteria"/>
</dbReference>
<dbReference type="InterPro" id="IPR052194">
    <property type="entry name" value="MESH1"/>
</dbReference>
<dbReference type="AlphaFoldDB" id="Q2LUB4"/>
<evidence type="ECO:0000313" key="2">
    <source>
        <dbReference type="EMBL" id="ABC77677.1"/>
    </source>
</evidence>
<proteinExistence type="predicted"/>
<dbReference type="SMART" id="SM00471">
    <property type="entry name" value="HDc"/>
    <property type="match status" value="1"/>
</dbReference>
<dbReference type="PANTHER" id="PTHR46246:SF1">
    <property type="entry name" value="GUANOSINE-3',5'-BIS(DIPHOSPHATE) 3'-PYROPHOSPHOHYDROLASE MESH1"/>
    <property type="match status" value="1"/>
</dbReference>